<organism evidence="1 2">
    <name type="scientific">Malus domestica</name>
    <name type="common">Apple</name>
    <name type="synonym">Pyrus malus</name>
    <dbReference type="NCBI Taxonomy" id="3750"/>
    <lineage>
        <taxon>Eukaryota</taxon>
        <taxon>Viridiplantae</taxon>
        <taxon>Streptophyta</taxon>
        <taxon>Embryophyta</taxon>
        <taxon>Tracheophyta</taxon>
        <taxon>Spermatophyta</taxon>
        <taxon>Magnoliopsida</taxon>
        <taxon>eudicotyledons</taxon>
        <taxon>Gunneridae</taxon>
        <taxon>Pentapetalae</taxon>
        <taxon>rosids</taxon>
        <taxon>fabids</taxon>
        <taxon>Rosales</taxon>
        <taxon>Rosaceae</taxon>
        <taxon>Amygdaloideae</taxon>
        <taxon>Maleae</taxon>
        <taxon>Malus</taxon>
    </lineage>
</organism>
<comment type="caution">
    <text evidence="1">The sequence shown here is derived from an EMBL/GenBank/DDBJ whole genome shotgun (WGS) entry which is preliminary data.</text>
</comment>
<dbReference type="AlphaFoldDB" id="A0A498JL02"/>
<dbReference type="EMBL" id="RDQH01000332">
    <property type="protein sequence ID" value="RXH96408.1"/>
    <property type="molecule type" value="Genomic_DNA"/>
</dbReference>
<accession>A0A498JL02</accession>
<evidence type="ECO:0000313" key="1">
    <source>
        <dbReference type="EMBL" id="RXH96408.1"/>
    </source>
</evidence>
<reference evidence="1 2" key="1">
    <citation type="submission" date="2018-10" db="EMBL/GenBank/DDBJ databases">
        <title>A high-quality apple genome assembly.</title>
        <authorList>
            <person name="Hu J."/>
        </authorList>
    </citation>
    <scope>NUCLEOTIDE SEQUENCE [LARGE SCALE GENOMIC DNA]</scope>
    <source>
        <strain evidence="2">cv. HFTH1</strain>
        <tissue evidence="1">Young leaf</tissue>
    </source>
</reference>
<sequence>MHIVISLSLGRSNFEGMYEANSNLQNGNTQGIHRHLLKFRESAPTVSMNVHQNSGGQLTPLPLNASATTNKYSFTLTS</sequence>
<protein>
    <submittedName>
        <fullName evidence="1">Uncharacterized protein</fullName>
    </submittedName>
</protein>
<proteinExistence type="predicted"/>
<gene>
    <name evidence="1" type="ORF">DVH24_008912</name>
</gene>
<evidence type="ECO:0000313" key="2">
    <source>
        <dbReference type="Proteomes" id="UP000290289"/>
    </source>
</evidence>
<keyword evidence="2" id="KW-1185">Reference proteome</keyword>
<dbReference type="Proteomes" id="UP000290289">
    <property type="component" value="Chromosome 6"/>
</dbReference>
<name>A0A498JL02_MALDO</name>